<dbReference type="RefSeq" id="WP_369780492.1">
    <property type="nucleotide sequence ID" value="NZ_CP165728.1"/>
</dbReference>
<gene>
    <name evidence="2" type="ORF">AB5J51_40805</name>
</gene>
<evidence type="ECO:0000313" key="2">
    <source>
        <dbReference type="EMBL" id="XDV69278.1"/>
    </source>
</evidence>
<dbReference type="Gene3D" id="3.30.559.30">
    <property type="entry name" value="Nonribosomal peptide synthetase, condensation domain"/>
    <property type="match status" value="1"/>
</dbReference>
<dbReference type="Gene3D" id="3.40.50.1820">
    <property type="entry name" value="alpha/beta hydrolase"/>
    <property type="match status" value="1"/>
</dbReference>
<dbReference type="GO" id="GO:0003824">
    <property type="term" value="F:catalytic activity"/>
    <property type="evidence" value="ECO:0007669"/>
    <property type="project" value="InterPro"/>
</dbReference>
<dbReference type="SUPFAM" id="SSF53474">
    <property type="entry name" value="alpha/beta-Hydrolases"/>
    <property type="match status" value="1"/>
</dbReference>
<dbReference type="InterPro" id="IPR001242">
    <property type="entry name" value="Condensation_dom"/>
</dbReference>
<dbReference type="Pfam" id="PF00668">
    <property type="entry name" value="Condensation"/>
    <property type="match status" value="1"/>
</dbReference>
<evidence type="ECO:0000259" key="1">
    <source>
        <dbReference type="Pfam" id="PF00668"/>
    </source>
</evidence>
<organism evidence="2">
    <name type="scientific">Streptomyces sp. R33</name>
    <dbReference type="NCBI Taxonomy" id="3238629"/>
    <lineage>
        <taxon>Bacteria</taxon>
        <taxon>Bacillati</taxon>
        <taxon>Actinomycetota</taxon>
        <taxon>Actinomycetes</taxon>
        <taxon>Kitasatosporales</taxon>
        <taxon>Streptomycetaceae</taxon>
        <taxon>Streptomyces</taxon>
    </lineage>
</organism>
<dbReference type="InterPro" id="IPR023213">
    <property type="entry name" value="CAT-like_dom_sf"/>
</dbReference>
<dbReference type="AlphaFoldDB" id="A0AB39YJ85"/>
<dbReference type="InterPro" id="IPR029058">
    <property type="entry name" value="AB_hydrolase_fold"/>
</dbReference>
<dbReference type="SUPFAM" id="SSF52777">
    <property type="entry name" value="CoA-dependent acyltransferases"/>
    <property type="match status" value="2"/>
</dbReference>
<geneLocation type="plasmid" evidence="2">
    <name>unnamed1</name>
</geneLocation>
<keyword evidence="2" id="KW-0614">Plasmid</keyword>
<feature type="domain" description="Condensation" evidence="1">
    <location>
        <begin position="142"/>
        <end position="453"/>
    </location>
</feature>
<dbReference type="GO" id="GO:0008610">
    <property type="term" value="P:lipid biosynthetic process"/>
    <property type="evidence" value="ECO:0007669"/>
    <property type="project" value="UniProtKB-ARBA"/>
</dbReference>
<reference evidence="2" key="1">
    <citation type="submission" date="2024-08" db="EMBL/GenBank/DDBJ databases">
        <authorList>
            <person name="Yu S.T."/>
        </authorList>
    </citation>
    <scope>NUCLEOTIDE SEQUENCE</scope>
    <source>
        <strain evidence="2">R33</strain>
        <plasmid evidence="2">unnamed1</plasmid>
    </source>
</reference>
<dbReference type="GO" id="GO:0043041">
    <property type="term" value="P:amino acid activation for nonribosomal peptide biosynthetic process"/>
    <property type="evidence" value="ECO:0007669"/>
    <property type="project" value="TreeGrafter"/>
</dbReference>
<dbReference type="GO" id="GO:0005737">
    <property type="term" value="C:cytoplasm"/>
    <property type="evidence" value="ECO:0007669"/>
    <property type="project" value="TreeGrafter"/>
</dbReference>
<dbReference type="EMBL" id="CP165728">
    <property type="protein sequence ID" value="XDV69278.1"/>
    <property type="molecule type" value="Genomic_DNA"/>
</dbReference>
<dbReference type="GO" id="GO:0031177">
    <property type="term" value="F:phosphopantetheine binding"/>
    <property type="evidence" value="ECO:0007669"/>
    <property type="project" value="TreeGrafter"/>
</dbReference>
<accession>A0AB39YJ85</accession>
<dbReference type="Gene3D" id="3.30.559.10">
    <property type="entry name" value="Chloramphenicol acetyltransferase-like domain"/>
    <property type="match status" value="1"/>
</dbReference>
<protein>
    <submittedName>
        <fullName evidence="2">Condensation domain-containing protein</fullName>
    </submittedName>
</protein>
<sequence length="710" mass="74025">MSVSMTVVIAPGYAPALDLRGPLDQDVLAAALTALPAGTPTLRRHTATHHTLHLPPQHSPAGTVADLLTAPGARPPAQAKALRTAWEGPAPEQADGQATPGPFDGPAVHPAGGLPASARQRDVLLDVLTGRPGAGLHVEQLHWRWYGPLDTGRFHAAWQAVFLQEPVLRAAFTDRARTDGRGTAPRVAVHRQASPQLVRHHHGSADWHSLLVSERLRAFDLHRPGLLRIALLDEQAGPAGPTRIVLTYHHAMLDGWSVRLLLRAFYRAYLAEGRTTGGERRPDVRDHLRWLGDQDLTPPRDFWSAAAPPAGSRTLPGPTAAGLPAGEGARWGHGLARQRLTPYEAARLRDWAAGLGATESTALHAAWALLLYRDGGSGPAPAPVAFGMAVSGRGIALEGAASIPAPLRNALPVHVDVDPAAPMERLLADLRDRALGAAAYEWVSAGQVHQWSGRAVPDELTDSIVAFEAPQGPPPAPDGRDPLWAELDAEGVRVDLPQAVGPHTPQPIAISAYHDAEGALVLTAVNDRTRIADPEAAAVLARTARLLREFPVLVDGTTSVGEVLQILAGLPLPGPVAAAPLPPGGGLRTLRAAARPDAGTILLVPPPAAPDACYDALVQAYPGPEALTTVTAPTDTAACLAAVRPALAAGEPLLLGCFSGGGSIAYEVAQRIAAHGWLPPLVAIAGTADGSSASARDLARTLEAAAGQPG</sequence>
<dbReference type="GO" id="GO:0044550">
    <property type="term" value="P:secondary metabolite biosynthetic process"/>
    <property type="evidence" value="ECO:0007669"/>
    <property type="project" value="TreeGrafter"/>
</dbReference>
<name>A0AB39YJ85_9ACTN</name>
<dbReference type="PANTHER" id="PTHR45527">
    <property type="entry name" value="NONRIBOSOMAL PEPTIDE SYNTHETASE"/>
    <property type="match status" value="1"/>
</dbReference>
<proteinExistence type="predicted"/>
<dbReference type="PANTHER" id="PTHR45527:SF1">
    <property type="entry name" value="FATTY ACID SYNTHASE"/>
    <property type="match status" value="1"/>
</dbReference>